<reference evidence="1" key="1">
    <citation type="journal article" date="2014" name="Front. Microbiol.">
        <title>High frequency of phylogenetically diverse reductive dehalogenase-homologous genes in deep subseafloor sedimentary metagenomes.</title>
        <authorList>
            <person name="Kawai M."/>
            <person name="Futagami T."/>
            <person name="Toyoda A."/>
            <person name="Takaki Y."/>
            <person name="Nishi S."/>
            <person name="Hori S."/>
            <person name="Arai W."/>
            <person name="Tsubouchi T."/>
            <person name="Morono Y."/>
            <person name="Uchiyama I."/>
            <person name="Ito T."/>
            <person name="Fujiyama A."/>
            <person name="Inagaki F."/>
            <person name="Takami H."/>
        </authorList>
    </citation>
    <scope>NUCLEOTIDE SEQUENCE</scope>
    <source>
        <strain evidence="1">Expedition CK06-06</strain>
    </source>
</reference>
<dbReference type="EMBL" id="BARU01027523">
    <property type="protein sequence ID" value="GAH74910.1"/>
    <property type="molecule type" value="Genomic_DNA"/>
</dbReference>
<protein>
    <submittedName>
        <fullName evidence="1">Uncharacterized protein</fullName>
    </submittedName>
</protein>
<gene>
    <name evidence="1" type="ORF">S03H2_44053</name>
</gene>
<proteinExistence type="predicted"/>
<sequence>KHQSPNDNLIVNYDNEETVKIKKETRLPIYWFSTKK</sequence>
<feature type="non-terminal residue" evidence="1">
    <location>
        <position position="1"/>
    </location>
</feature>
<name>X1J087_9ZZZZ</name>
<evidence type="ECO:0000313" key="1">
    <source>
        <dbReference type="EMBL" id="GAH74910.1"/>
    </source>
</evidence>
<accession>X1J087</accession>
<organism evidence="1">
    <name type="scientific">marine sediment metagenome</name>
    <dbReference type="NCBI Taxonomy" id="412755"/>
    <lineage>
        <taxon>unclassified sequences</taxon>
        <taxon>metagenomes</taxon>
        <taxon>ecological metagenomes</taxon>
    </lineage>
</organism>
<comment type="caution">
    <text evidence="1">The sequence shown here is derived from an EMBL/GenBank/DDBJ whole genome shotgun (WGS) entry which is preliminary data.</text>
</comment>
<dbReference type="AlphaFoldDB" id="X1J087"/>